<dbReference type="SUPFAM" id="SSF51905">
    <property type="entry name" value="FAD/NAD(P)-binding domain"/>
    <property type="match status" value="1"/>
</dbReference>
<evidence type="ECO:0000259" key="16">
    <source>
        <dbReference type="Pfam" id="PF05199"/>
    </source>
</evidence>
<evidence type="ECO:0000256" key="15">
    <source>
        <dbReference type="ARBA" id="ARBA00049778"/>
    </source>
</evidence>
<name>A0ABT6LJG8_9ACTN</name>
<evidence type="ECO:0000256" key="9">
    <source>
        <dbReference type="ARBA" id="ARBA00023221"/>
    </source>
</evidence>
<dbReference type="InterPro" id="IPR052542">
    <property type="entry name" value="Cholesterol_Oxidase"/>
</dbReference>
<sequence length="134" mass="14425">MSLYLAIAKNPQRATFTYDSASDGVKLGWTAAQSAVSVAIAKKLFDRINLANATIYRYDLFGSAGKVFADDFCYHPLGGCVLGQATDNYGRVKGYSNLYVTDGSLVPGNIGVNPFVTVTALAERTMERVLAEDL</sequence>
<comment type="similarity">
    <text evidence="2">Belongs to the GMC oxidoreductase family.</text>
</comment>
<evidence type="ECO:0000256" key="13">
    <source>
        <dbReference type="ARBA" id="ARBA00049723"/>
    </source>
</evidence>
<dbReference type="EC" id="5.3.3.1" evidence="11"/>
<dbReference type="InterPro" id="IPR007867">
    <property type="entry name" value="GMC_OxRtase_C"/>
</dbReference>
<evidence type="ECO:0000256" key="7">
    <source>
        <dbReference type="ARBA" id="ARBA00023098"/>
    </source>
</evidence>
<keyword evidence="6" id="KW-0560">Oxidoreductase</keyword>
<evidence type="ECO:0000256" key="11">
    <source>
        <dbReference type="ARBA" id="ARBA00038856"/>
    </source>
</evidence>
<keyword evidence="10" id="KW-0413">Isomerase</keyword>
<reference evidence="17 18" key="1">
    <citation type="submission" date="2023-04" db="EMBL/GenBank/DDBJ databases">
        <title>Forest soil microbial communities from Buena Vista Peninsula, Colon Province, Panama.</title>
        <authorList>
            <person name="Bouskill N."/>
        </authorList>
    </citation>
    <scope>NUCLEOTIDE SEQUENCE [LARGE SCALE GENOMIC DNA]</scope>
    <source>
        <strain evidence="17 18">GGS1</strain>
    </source>
</reference>
<evidence type="ECO:0000256" key="5">
    <source>
        <dbReference type="ARBA" id="ARBA00022827"/>
    </source>
</evidence>
<dbReference type="EMBL" id="JARXVH010000005">
    <property type="protein sequence ID" value="MDH6216443.1"/>
    <property type="molecule type" value="Genomic_DNA"/>
</dbReference>
<evidence type="ECO:0000313" key="18">
    <source>
        <dbReference type="Proteomes" id="UP001160499"/>
    </source>
</evidence>
<keyword evidence="18" id="KW-1185">Reference proteome</keyword>
<keyword evidence="4" id="KW-0285">Flavoprotein</keyword>
<gene>
    <name evidence="17" type="ORF">M2283_003760</name>
</gene>
<dbReference type="InterPro" id="IPR036188">
    <property type="entry name" value="FAD/NAD-bd_sf"/>
</dbReference>
<evidence type="ECO:0000256" key="12">
    <source>
        <dbReference type="ARBA" id="ARBA00049645"/>
    </source>
</evidence>
<dbReference type="PANTHER" id="PTHR47470:SF1">
    <property type="entry name" value="FAD-DEPENDENT OXIDOREDUCTASE 2 FAD BINDING DOMAIN-CONTAINING PROTEIN"/>
    <property type="match status" value="1"/>
</dbReference>
<dbReference type="PANTHER" id="PTHR47470">
    <property type="entry name" value="CHOLESTEROL OXIDASE"/>
    <property type="match status" value="1"/>
</dbReference>
<comment type="caution">
    <text evidence="17">The sequence shown here is derived from an EMBL/GenBank/DDBJ whole genome shotgun (WGS) entry which is preliminary data.</text>
</comment>
<keyword evidence="9" id="KW-0753">Steroid metabolism</keyword>
<keyword evidence="5" id="KW-0274">FAD</keyword>
<dbReference type="Proteomes" id="UP001160499">
    <property type="component" value="Unassembled WGS sequence"/>
</dbReference>
<evidence type="ECO:0000256" key="2">
    <source>
        <dbReference type="ARBA" id="ARBA00010790"/>
    </source>
</evidence>
<protein>
    <recommendedName>
        <fullName evidence="14">Cholesterol oxidase</fullName>
        <ecNumber evidence="13">1.1.3.6</ecNumber>
        <ecNumber evidence="11">5.3.3.1</ecNumber>
    </recommendedName>
    <alternativeName>
        <fullName evidence="15">Cholesterol isomerase</fullName>
    </alternativeName>
</protein>
<evidence type="ECO:0000256" key="1">
    <source>
        <dbReference type="ARBA" id="ARBA00001974"/>
    </source>
</evidence>
<comment type="cofactor">
    <cofactor evidence="1">
        <name>FAD</name>
        <dbReference type="ChEBI" id="CHEBI:57692"/>
    </cofactor>
</comment>
<dbReference type="Gene3D" id="3.30.410.10">
    <property type="entry name" value="Cholesterol Oxidase, domain 2"/>
    <property type="match status" value="1"/>
</dbReference>
<evidence type="ECO:0000256" key="6">
    <source>
        <dbReference type="ARBA" id="ARBA00023002"/>
    </source>
</evidence>
<evidence type="ECO:0000313" key="17">
    <source>
        <dbReference type="EMBL" id="MDH6216443.1"/>
    </source>
</evidence>
<keyword evidence="7" id="KW-0443">Lipid metabolism</keyword>
<organism evidence="17 18">
    <name type="scientific">Streptomyces pseudovenezuelae</name>
    <dbReference type="NCBI Taxonomy" id="67350"/>
    <lineage>
        <taxon>Bacteria</taxon>
        <taxon>Bacillati</taxon>
        <taxon>Actinomycetota</taxon>
        <taxon>Actinomycetes</taxon>
        <taxon>Kitasatosporales</taxon>
        <taxon>Streptomycetaceae</taxon>
        <taxon>Streptomyces</taxon>
        <taxon>Streptomyces aurantiacus group</taxon>
    </lineage>
</organism>
<dbReference type="Pfam" id="PF05199">
    <property type="entry name" value="GMC_oxred_C"/>
    <property type="match status" value="1"/>
</dbReference>
<evidence type="ECO:0000256" key="10">
    <source>
        <dbReference type="ARBA" id="ARBA00023235"/>
    </source>
</evidence>
<dbReference type="SUPFAM" id="SSF54373">
    <property type="entry name" value="FAD-linked reductases, C-terminal domain"/>
    <property type="match status" value="1"/>
</dbReference>
<evidence type="ECO:0000256" key="14">
    <source>
        <dbReference type="ARBA" id="ARBA00049744"/>
    </source>
</evidence>
<keyword evidence="8" id="KW-1207">Sterol metabolism</keyword>
<dbReference type="Pfam" id="PF22500">
    <property type="entry name" value="GMC_oxred_C_1st"/>
    <property type="match status" value="1"/>
</dbReference>
<evidence type="ECO:0000256" key="3">
    <source>
        <dbReference type="ARBA" id="ARBA00022548"/>
    </source>
</evidence>
<dbReference type="EC" id="1.1.3.6" evidence="13"/>
<accession>A0ABT6LJG8</accession>
<comment type="pathway">
    <text evidence="12">Steroid metabolism; cholesterol degradation.</text>
</comment>
<evidence type="ECO:0000256" key="8">
    <source>
        <dbReference type="ARBA" id="ARBA00023166"/>
    </source>
</evidence>
<evidence type="ECO:0000256" key="4">
    <source>
        <dbReference type="ARBA" id="ARBA00022630"/>
    </source>
</evidence>
<dbReference type="Gene3D" id="3.50.50.60">
    <property type="entry name" value="FAD/NAD(P)-binding domain"/>
    <property type="match status" value="1"/>
</dbReference>
<keyword evidence="3" id="KW-0153">Cholesterol metabolism</keyword>
<feature type="domain" description="Glucose-methanol-choline oxidoreductase C-terminal" evidence="16">
    <location>
        <begin position="73"/>
        <end position="122"/>
    </location>
</feature>
<proteinExistence type="inferred from homology"/>